<dbReference type="Pfam" id="PF15067">
    <property type="entry name" value="FAM124"/>
    <property type="match status" value="1"/>
</dbReference>
<evidence type="ECO:0000259" key="2">
    <source>
        <dbReference type="Pfam" id="PF15067"/>
    </source>
</evidence>
<feature type="domain" description="FAM124" evidence="2">
    <location>
        <begin position="156"/>
        <end position="393"/>
    </location>
</feature>
<reference evidence="3 4" key="1">
    <citation type="journal article" date="2008" name="Nature">
        <title>The Trichoplax genome and the nature of placozoans.</title>
        <authorList>
            <person name="Srivastava M."/>
            <person name="Begovic E."/>
            <person name="Chapman J."/>
            <person name="Putnam N.H."/>
            <person name="Hellsten U."/>
            <person name="Kawashima T."/>
            <person name="Kuo A."/>
            <person name="Mitros T."/>
            <person name="Salamov A."/>
            <person name="Carpenter M.L."/>
            <person name="Signorovitch A.Y."/>
            <person name="Moreno M.A."/>
            <person name="Kamm K."/>
            <person name="Grimwood J."/>
            <person name="Schmutz J."/>
            <person name="Shapiro H."/>
            <person name="Grigoriev I.V."/>
            <person name="Buss L.W."/>
            <person name="Schierwater B."/>
            <person name="Dellaporta S.L."/>
            <person name="Rokhsar D.S."/>
        </authorList>
    </citation>
    <scope>NUCLEOTIDE SEQUENCE [LARGE SCALE GENOMIC DNA]</scope>
    <source>
        <strain evidence="3 4">Grell-BS-1999</strain>
    </source>
</reference>
<evidence type="ECO:0000256" key="1">
    <source>
        <dbReference type="ARBA" id="ARBA00006440"/>
    </source>
</evidence>
<dbReference type="Proteomes" id="UP000009022">
    <property type="component" value="Unassembled WGS sequence"/>
</dbReference>
<organism evidence="3 4">
    <name type="scientific">Trichoplax adhaerens</name>
    <name type="common">Trichoplax reptans</name>
    <dbReference type="NCBI Taxonomy" id="10228"/>
    <lineage>
        <taxon>Eukaryota</taxon>
        <taxon>Metazoa</taxon>
        <taxon>Placozoa</taxon>
        <taxon>Uniplacotomia</taxon>
        <taxon>Trichoplacea</taxon>
        <taxon>Trichoplacidae</taxon>
        <taxon>Trichoplax</taxon>
    </lineage>
</organism>
<evidence type="ECO:0000313" key="4">
    <source>
        <dbReference type="Proteomes" id="UP000009022"/>
    </source>
</evidence>
<comment type="similarity">
    <text evidence="1">Belongs to the FAM124 family.</text>
</comment>
<dbReference type="eggNOG" id="ENOG502S50W">
    <property type="taxonomic scope" value="Eukaryota"/>
</dbReference>
<dbReference type="HOGENOM" id="CLU_687587_0_0_1"/>
<proteinExistence type="inferred from homology"/>
<protein>
    <recommendedName>
        <fullName evidence="2">FAM124 domain-containing protein</fullName>
    </recommendedName>
</protein>
<keyword evidence="4" id="KW-1185">Reference proteome</keyword>
<dbReference type="GeneID" id="6750678"/>
<dbReference type="EMBL" id="DS985242">
    <property type="protein sequence ID" value="EDV28184.1"/>
    <property type="molecule type" value="Genomic_DNA"/>
</dbReference>
<gene>
    <name evidence="3" type="ORF">TRIADDRAFT_53522</name>
</gene>
<dbReference type="InterPro" id="IPR046365">
    <property type="entry name" value="FAM124_dom"/>
</dbReference>
<sequence length="401" mass="45653">MADDMDVVDGIAEVLPKTIEAVLEKVYYYDGGVASSLKPRYVRKLHRKWGSTELTTFKNNVTQLLLTFEGPGLDQDNIDVVAKKLYESCGIVNSKKSKFAEIHQFRKLQAIVYLFRNEDFNALGEAFMANKLSDLKGHKVLRIEPVEQDILLTKAYVEIVSKPDEGDKIHDHLDKILQHYSGAMGYVSVREPETSQDIRYYKQKDLTQGKIAPSMILSLRFVPVVQDLGGKLQSYLETSKDWAPIQLTDTMSKVVNVPGRSEIFYAYKEYGIIPFSVRQGAVAAGAVLKLYIGEKYKEMKEFYSTVTGQTAYDNLNVDVDVTEYCKFLLAKDFEIMIIHVPDEKTVKMEVCRLCFELEDPEMLISKLSFPVKLTPLADNYWQATDPCDNNVIFYKVEGHKP</sequence>
<dbReference type="OrthoDB" id="10011619at2759"/>
<dbReference type="PANTHER" id="PTHR14715">
    <property type="entry name" value="FAM124 DOMAIN-CONTAINING PROTEIN-RELATED"/>
    <property type="match status" value="1"/>
</dbReference>
<dbReference type="AlphaFoldDB" id="B3RPG1"/>
<dbReference type="PANTHER" id="PTHR14715:SF7">
    <property type="entry name" value="FAM124 DOMAIN-CONTAINING PROTEIN"/>
    <property type="match status" value="1"/>
</dbReference>
<dbReference type="RefSeq" id="XP_002110018.1">
    <property type="nucleotide sequence ID" value="XM_002109982.1"/>
</dbReference>
<name>B3RPG1_TRIAD</name>
<dbReference type="InterPro" id="IPR029380">
    <property type="entry name" value="FAM124"/>
</dbReference>
<dbReference type="KEGG" id="tad:TRIADDRAFT_53522"/>
<evidence type="ECO:0000313" key="3">
    <source>
        <dbReference type="EMBL" id="EDV28184.1"/>
    </source>
</evidence>
<dbReference type="InParanoid" id="B3RPG1"/>
<dbReference type="CTD" id="6750678"/>
<accession>B3RPG1</accession>